<sequence length="462" mass="55269">MLFDENKQKIKSLQVGNPKKLSLEFNMIEMIYQIVYQLMKAKTQISLSIISINYELLNFHISKTQDFNSFHVIWKDLENRTHKEPLNPYSITFKQGIEHVKHKLQMRDHFIFGRDELIILECEFDKWKPSISSKISNMGDRVILLHNIYKHLRHYPIIQVYWEIKGYFMVPYEHTVDIERDNLPKSKQSFNPLLYECDLHKLKIIKDKIHAKITRNNLLQKLFHEVIKNDFLYDLITSQCTNNEKEKKQLYERIKRQINYNEKNPNELILNDKILTILNELKLLYHDNVHKHMGYPLQLYHICAILLYCGKSCNSEFSYDQIKFRHHKWPYLDKILQDAIMILHSHERREETEMELYCGLKGVRLENIKEIKSGFFISHVSTSDDFEIAQIFRSDQGCILHFHPSMRRVFGIESCDVSWISPFKHEREILFARSIIDSVADEKTHQQLDSWSAKVESEDKYT</sequence>
<evidence type="ECO:0000313" key="1">
    <source>
        <dbReference type="EMBL" id="ETO35658.1"/>
    </source>
</evidence>
<dbReference type="AlphaFoldDB" id="X6PC23"/>
<gene>
    <name evidence="1" type="ORF">RFI_01403</name>
</gene>
<keyword evidence="2" id="KW-1185">Reference proteome</keyword>
<dbReference type="SUPFAM" id="SSF56399">
    <property type="entry name" value="ADP-ribosylation"/>
    <property type="match status" value="1"/>
</dbReference>
<dbReference type="Proteomes" id="UP000023152">
    <property type="component" value="Unassembled WGS sequence"/>
</dbReference>
<name>X6PC23_RETFI</name>
<dbReference type="EMBL" id="ASPP01001428">
    <property type="protein sequence ID" value="ETO35658.1"/>
    <property type="molecule type" value="Genomic_DNA"/>
</dbReference>
<proteinExistence type="predicted"/>
<dbReference type="OrthoDB" id="9990006at2759"/>
<evidence type="ECO:0000313" key="2">
    <source>
        <dbReference type="Proteomes" id="UP000023152"/>
    </source>
</evidence>
<comment type="caution">
    <text evidence="1">The sequence shown here is derived from an EMBL/GenBank/DDBJ whole genome shotgun (WGS) entry which is preliminary data.</text>
</comment>
<accession>X6PC23</accession>
<organism evidence="1 2">
    <name type="scientific">Reticulomyxa filosa</name>
    <dbReference type="NCBI Taxonomy" id="46433"/>
    <lineage>
        <taxon>Eukaryota</taxon>
        <taxon>Sar</taxon>
        <taxon>Rhizaria</taxon>
        <taxon>Retaria</taxon>
        <taxon>Foraminifera</taxon>
        <taxon>Monothalamids</taxon>
        <taxon>Reticulomyxidae</taxon>
        <taxon>Reticulomyxa</taxon>
    </lineage>
</organism>
<protein>
    <submittedName>
        <fullName evidence="1">Uncharacterized protein</fullName>
    </submittedName>
</protein>
<reference evidence="1 2" key="1">
    <citation type="journal article" date="2013" name="Curr. Biol.">
        <title>The Genome of the Foraminiferan Reticulomyxa filosa.</title>
        <authorList>
            <person name="Glockner G."/>
            <person name="Hulsmann N."/>
            <person name="Schleicher M."/>
            <person name="Noegel A.A."/>
            <person name="Eichinger L."/>
            <person name="Gallinger C."/>
            <person name="Pawlowski J."/>
            <person name="Sierra R."/>
            <person name="Euteneuer U."/>
            <person name="Pillet L."/>
            <person name="Moustafa A."/>
            <person name="Platzer M."/>
            <person name="Groth M."/>
            <person name="Szafranski K."/>
            <person name="Schliwa M."/>
        </authorList>
    </citation>
    <scope>NUCLEOTIDE SEQUENCE [LARGE SCALE GENOMIC DNA]</scope>
</reference>